<dbReference type="EMBL" id="ADBJ01000002">
    <property type="protein sequence ID" value="EFA86779.1"/>
    <property type="molecule type" value="Genomic_DNA"/>
</dbReference>
<evidence type="ECO:0000256" key="1">
    <source>
        <dbReference type="SAM" id="SignalP"/>
    </source>
</evidence>
<accession>D3AWV6</accession>
<evidence type="ECO:0008006" key="4">
    <source>
        <dbReference type="Google" id="ProtNLM"/>
    </source>
</evidence>
<dbReference type="Proteomes" id="UP000001396">
    <property type="component" value="Unassembled WGS sequence"/>
</dbReference>
<name>D3AWV6_HETP5</name>
<evidence type="ECO:0000313" key="2">
    <source>
        <dbReference type="EMBL" id="EFA86779.1"/>
    </source>
</evidence>
<dbReference type="PANTHER" id="PTHR32256">
    <property type="match status" value="1"/>
</dbReference>
<evidence type="ECO:0000313" key="3">
    <source>
        <dbReference type="Proteomes" id="UP000001396"/>
    </source>
</evidence>
<comment type="caution">
    <text evidence="2">The sequence shown here is derived from an EMBL/GenBank/DDBJ whole genome shotgun (WGS) entry which is preliminary data.</text>
</comment>
<dbReference type="PANTHER" id="PTHR32256:SF7">
    <property type="entry name" value="EGF-LIKE DOMAIN-CONTAINING PROTEIN"/>
    <property type="match status" value="1"/>
</dbReference>
<reference evidence="2 3" key="1">
    <citation type="journal article" date="2011" name="Genome Res.">
        <title>Phylogeny-wide analysis of social amoeba genomes highlights ancient origins for complex intercellular communication.</title>
        <authorList>
            <person name="Heidel A.J."/>
            <person name="Lawal H.M."/>
            <person name="Felder M."/>
            <person name="Schilde C."/>
            <person name="Helps N.R."/>
            <person name="Tunggal B."/>
            <person name="Rivero F."/>
            <person name="John U."/>
            <person name="Schleicher M."/>
            <person name="Eichinger L."/>
            <person name="Platzer M."/>
            <person name="Noegel A.A."/>
            <person name="Schaap P."/>
            <person name="Gloeckner G."/>
        </authorList>
    </citation>
    <scope>NUCLEOTIDE SEQUENCE [LARGE SCALE GENOMIC DNA]</scope>
    <source>
        <strain evidence="3">ATCC 26659 / Pp 5 / PN500</strain>
    </source>
</reference>
<dbReference type="InParanoid" id="D3AWV6"/>
<feature type="chain" id="PRO_5003040565" description="EGF-like domain-containing protein" evidence="1">
    <location>
        <begin position="23"/>
        <end position="415"/>
    </location>
</feature>
<protein>
    <recommendedName>
        <fullName evidence="4">EGF-like domain-containing protein</fullName>
    </recommendedName>
</protein>
<dbReference type="RefSeq" id="XP_020438883.1">
    <property type="nucleotide sequence ID" value="XM_020571609.1"/>
</dbReference>
<dbReference type="AlphaFoldDB" id="D3AWV6"/>
<proteinExistence type="predicted"/>
<dbReference type="InterPro" id="IPR053369">
    <property type="entry name" value="SrfA-induced_signal"/>
</dbReference>
<dbReference type="GeneID" id="31356117"/>
<feature type="signal peptide" evidence="1">
    <location>
        <begin position="1"/>
        <end position="22"/>
    </location>
</feature>
<organism evidence="2 3">
    <name type="scientific">Heterostelium pallidum (strain ATCC 26659 / Pp 5 / PN500)</name>
    <name type="common">Cellular slime mold</name>
    <name type="synonym">Polysphondylium pallidum</name>
    <dbReference type="NCBI Taxonomy" id="670386"/>
    <lineage>
        <taxon>Eukaryota</taxon>
        <taxon>Amoebozoa</taxon>
        <taxon>Evosea</taxon>
        <taxon>Eumycetozoa</taxon>
        <taxon>Dictyostelia</taxon>
        <taxon>Acytosteliales</taxon>
        <taxon>Acytosteliaceae</taxon>
        <taxon>Heterostelium</taxon>
    </lineage>
</organism>
<keyword evidence="1" id="KW-0732">Signal</keyword>
<gene>
    <name evidence="2" type="ORF">PPL_00584</name>
</gene>
<keyword evidence="3" id="KW-1185">Reference proteome</keyword>
<sequence>MKIYQFVKILLLFVCLLELVLTCQYDWQCGNNQPFSQCSHDAFDLLTGIGYDDSLDRVILLGKFNGITSNANEPPYIASLPGNGGSPLQGDYPIITDSTTIYHRTQALIHYDQTLKLVYLEAAQYNSYGVGPYFSSNNSFVTTWRTTNLIPFGMYVDESTGDTYTCEYYLQRKAANGTSIEMLLQPVRCNHITRIGEKIYYVDQSGMYSLNRDCNQCRQADLVIRLPFYTTAFARSSSAFYFGVTHSFGTNYTGIWQLPIDRASDISYLKKIHSSSTHGLIFNRDAIKMFAATEDHQVLRFEQLDTTNPTSTTIYNHNQTTEGSCRCRSKFSGTDCRTCNPGTVRWLNGIPECVIKGTGPISCLQDYECKYPYGYCSNGYCKCQNDLTFSDTLDRCDCFNGTISWDNNGLPKCSK</sequence>